<dbReference type="EMBL" id="MNCJ02000318">
    <property type="protein sequence ID" value="KAF5813362.1"/>
    <property type="molecule type" value="Genomic_DNA"/>
</dbReference>
<keyword evidence="2" id="KW-1133">Transmembrane helix</keyword>
<gene>
    <name evidence="4" type="ORF">HannXRQ_Chr03g0068391</name>
    <name evidence="3" type="ORF">HanXRQr2_Chr03g0097431</name>
</gene>
<keyword evidence="2" id="KW-0812">Transmembrane</keyword>
<evidence type="ECO:0000256" key="1">
    <source>
        <dbReference type="SAM" id="MobiDB-lite"/>
    </source>
</evidence>
<dbReference type="Proteomes" id="UP000215914">
    <property type="component" value="Chromosome 3"/>
</dbReference>
<evidence type="ECO:0000313" key="4">
    <source>
        <dbReference type="EMBL" id="OTG30793.1"/>
    </source>
</evidence>
<reference evidence="3 5" key="1">
    <citation type="journal article" date="2017" name="Nature">
        <title>The sunflower genome provides insights into oil metabolism, flowering and Asterid evolution.</title>
        <authorList>
            <person name="Badouin H."/>
            <person name="Gouzy J."/>
            <person name="Grassa C.J."/>
            <person name="Murat F."/>
            <person name="Staton S.E."/>
            <person name="Cottret L."/>
            <person name="Lelandais-Briere C."/>
            <person name="Owens G.L."/>
            <person name="Carrere S."/>
            <person name="Mayjonade B."/>
            <person name="Legrand L."/>
            <person name="Gill N."/>
            <person name="Kane N.C."/>
            <person name="Bowers J.E."/>
            <person name="Hubner S."/>
            <person name="Bellec A."/>
            <person name="Berard A."/>
            <person name="Berges H."/>
            <person name="Blanchet N."/>
            <person name="Boniface M.C."/>
            <person name="Brunel D."/>
            <person name="Catrice O."/>
            <person name="Chaidir N."/>
            <person name="Claudel C."/>
            <person name="Donnadieu C."/>
            <person name="Faraut T."/>
            <person name="Fievet G."/>
            <person name="Helmstetter N."/>
            <person name="King M."/>
            <person name="Knapp S.J."/>
            <person name="Lai Z."/>
            <person name="Le Paslier M.C."/>
            <person name="Lippi Y."/>
            <person name="Lorenzon L."/>
            <person name="Mandel J.R."/>
            <person name="Marage G."/>
            <person name="Marchand G."/>
            <person name="Marquand E."/>
            <person name="Bret-Mestries E."/>
            <person name="Morien E."/>
            <person name="Nambeesan S."/>
            <person name="Nguyen T."/>
            <person name="Pegot-Espagnet P."/>
            <person name="Pouilly N."/>
            <person name="Raftis F."/>
            <person name="Sallet E."/>
            <person name="Schiex T."/>
            <person name="Thomas J."/>
            <person name="Vandecasteele C."/>
            <person name="Vares D."/>
            <person name="Vear F."/>
            <person name="Vautrin S."/>
            <person name="Crespi M."/>
            <person name="Mangin B."/>
            <person name="Burke J.M."/>
            <person name="Salse J."/>
            <person name="Munos S."/>
            <person name="Vincourt P."/>
            <person name="Rieseberg L.H."/>
            <person name="Langlade N.B."/>
        </authorList>
    </citation>
    <scope>NUCLEOTIDE SEQUENCE [LARGE SCALE GENOMIC DNA]</scope>
    <source>
        <strain evidence="5">cv. SF193</strain>
        <tissue evidence="3">Leaves</tissue>
    </source>
</reference>
<feature type="compositionally biased region" description="Low complexity" evidence="1">
    <location>
        <begin position="17"/>
        <end position="39"/>
    </location>
</feature>
<reference evidence="3" key="3">
    <citation type="submission" date="2020-06" db="EMBL/GenBank/DDBJ databases">
        <title>Helianthus annuus Genome sequencing and assembly Release 2.</title>
        <authorList>
            <person name="Gouzy J."/>
            <person name="Langlade N."/>
            <person name="Munos S."/>
        </authorList>
    </citation>
    <scope>NUCLEOTIDE SEQUENCE</scope>
    <source>
        <tissue evidence="3">Leaves</tissue>
    </source>
</reference>
<dbReference type="AlphaFoldDB" id="A0A251V6A4"/>
<evidence type="ECO:0000313" key="5">
    <source>
        <dbReference type="Proteomes" id="UP000215914"/>
    </source>
</evidence>
<keyword evidence="5" id="KW-1185">Reference proteome</keyword>
<reference evidence="4" key="2">
    <citation type="submission" date="2017-02" db="EMBL/GenBank/DDBJ databases">
        <title>Sunflower complete genome.</title>
        <authorList>
            <person name="Langlade N."/>
            <person name="Munos S."/>
        </authorList>
    </citation>
    <scope>NUCLEOTIDE SEQUENCE [LARGE SCALE GENOMIC DNA]</scope>
    <source>
        <tissue evidence="4">Leaves</tissue>
    </source>
</reference>
<protein>
    <submittedName>
        <fullName evidence="4">Uncharacterized protein</fullName>
    </submittedName>
</protein>
<feature type="region of interest" description="Disordered" evidence="1">
    <location>
        <begin position="13"/>
        <end position="65"/>
    </location>
</feature>
<proteinExistence type="predicted"/>
<dbReference type="InParanoid" id="A0A251V6A4"/>
<evidence type="ECO:0000313" key="3">
    <source>
        <dbReference type="EMBL" id="KAF5813362.1"/>
    </source>
</evidence>
<keyword evidence="2" id="KW-0472">Membrane</keyword>
<dbReference type="Gramene" id="mRNA:HanXRQr2_Chr03g0097431">
    <property type="protein sequence ID" value="CDS:HanXRQr2_Chr03g0097431.1"/>
    <property type="gene ID" value="HanXRQr2_Chr03g0097431"/>
</dbReference>
<dbReference type="EMBL" id="CM007892">
    <property type="protein sequence ID" value="OTG30793.1"/>
    <property type="molecule type" value="Genomic_DNA"/>
</dbReference>
<name>A0A251V6A4_HELAN</name>
<sequence>MLYLSLLPDLRADDDNTATTLTTQPSYPSPSPSLNTTPPSGKPPLPPSPPPQQNHLTDKGDSRGSVDNIKVLGTFKSRYLQFRSRARVFFVSKPPVVVLVCWPLIKVWFLFNNRDL</sequence>
<feature type="compositionally biased region" description="Pro residues" evidence="1">
    <location>
        <begin position="40"/>
        <end position="52"/>
    </location>
</feature>
<accession>A0A251V6A4</accession>
<organism evidence="4 5">
    <name type="scientific">Helianthus annuus</name>
    <name type="common">Common sunflower</name>
    <dbReference type="NCBI Taxonomy" id="4232"/>
    <lineage>
        <taxon>Eukaryota</taxon>
        <taxon>Viridiplantae</taxon>
        <taxon>Streptophyta</taxon>
        <taxon>Embryophyta</taxon>
        <taxon>Tracheophyta</taxon>
        <taxon>Spermatophyta</taxon>
        <taxon>Magnoliopsida</taxon>
        <taxon>eudicotyledons</taxon>
        <taxon>Gunneridae</taxon>
        <taxon>Pentapetalae</taxon>
        <taxon>asterids</taxon>
        <taxon>campanulids</taxon>
        <taxon>Asterales</taxon>
        <taxon>Asteraceae</taxon>
        <taxon>Asteroideae</taxon>
        <taxon>Heliantheae alliance</taxon>
        <taxon>Heliantheae</taxon>
        <taxon>Helianthus</taxon>
    </lineage>
</organism>
<feature type="transmembrane region" description="Helical" evidence="2">
    <location>
        <begin position="88"/>
        <end position="111"/>
    </location>
</feature>
<evidence type="ECO:0000256" key="2">
    <source>
        <dbReference type="SAM" id="Phobius"/>
    </source>
</evidence>